<reference evidence="1 3" key="1">
    <citation type="submission" date="2017-09" db="EMBL/GenBank/DDBJ databases">
        <title>Bacterial and phytoplankton interrelationship in Kongsfjorden, an Arctic fjord.</title>
        <authorList>
            <person name="Sinha R."/>
            <person name="Krishnan K."/>
        </authorList>
    </citation>
    <scope>NUCLEOTIDE SEQUENCE [LARGE SCALE GENOMIC DNA]</scope>
    <source>
        <strain evidence="1 3">58</strain>
    </source>
</reference>
<dbReference type="Proteomes" id="UP000344571">
    <property type="component" value="Chromosome"/>
</dbReference>
<dbReference type="Proteomes" id="UP000243750">
    <property type="component" value="Unassembled WGS sequence"/>
</dbReference>
<dbReference type="RefSeq" id="WP_096347482.1">
    <property type="nucleotide sequence ID" value="NZ_CP033116.1"/>
</dbReference>
<dbReference type="EMBL" id="CP033116">
    <property type="protein sequence ID" value="QFY56128.1"/>
    <property type="molecule type" value="Genomic_DNA"/>
</dbReference>
<keyword evidence="4" id="KW-1185">Reference proteome</keyword>
<organism evidence="1 3">
    <name type="scientific">Halopseudomonas pelagia</name>
    <dbReference type="NCBI Taxonomy" id="553151"/>
    <lineage>
        <taxon>Bacteria</taxon>
        <taxon>Pseudomonadati</taxon>
        <taxon>Pseudomonadota</taxon>
        <taxon>Gammaproteobacteria</taxon>
        <taxon>Pseudomonadales</taxon>
        <taxon>Pseudomonadaceae</taxon>
        <taxon>Halopseudomonas</taxon>
    </lineage>
</organism>
<proteinExistence type="predicted"/>
<evidence type="ECO:0000313" key="4">
    <source>
        <dbReference type="Proteomes" id="UP000344571"/>
    </source>
</evidence>
<dbReference type="Gene3D" id="3.90.1570.30">
    <property type="match status" value="1"/>
</dbReference>
<accession>A0AA91U0M4</accession>
<protein>
    <submittedName>
        <fullName evidence="1">Restriction endonuclease</fullName>
    </submittedName>
</protein>
<keyword evidence="1" id="KW-0378">Hydrolase</keyword>
<dbReference type="AlphaFoldDB" id="A0AA91U0M4"/>
<reference evidence="2 4" key="2">
    <citation type="submission" date="2018-10" db="EMBL/GenBank/DDBJ databases">
        <title>Complete genome sequence of Pseudomonas pelagia strain Kongs-67.</title>
        <authorList>
            <person name="Sinha R.K."/>
            <person name="Krishnan K."/>
        </authorList>
    </citation>
    <scope>NUCLEOTIDE SEQUENCE [LARGE SCALE GENOMIC DNA]</scope>
    <source>
        <strain evidence="2 4">Kongs-67</strain>
    </source>
</reference>
<evidence type="ECO:0000313" key="2">
    <source>
        <dbReference type="EMBL" id="QFY56128.1"/>
    </source>
</evidence>
<evidence type="ECO:0000313" key="3">
    <source>
        <dbReference type="Proteomes" id="UP000243750"/>
    </source>
</evidence>
<evidence type="ECO:0000313" key="1">
    <source>
        <dbReference type="EMBL" id="PCC98484.1"/>
    </source>
</evidence>
<gene>
    <name evidence="1" type="ORF">CO192_15620</name>
    <name evidence="2" type="ORF">EAO82_06955</name>
</gene>
<dbReference type="GO" id="GO:0004519">
    <property type="term" value="F:endonuclease activity"/>
    <property type="evidence" value="ECO:0007669"/>
    <property type="project" value="UniProtKB-KW"/>
</dbReference>
<keyword evidence="1" id="KW-0255">Endonuclease</keyword>
<dbReference type="EMBL" id="NWMT01000199">
    <property type="protein sequence ID" value="PCC98484.1"/>
    <property type="molecule type" value="Genomic_DNA"/>
</dbReference>
<keyword evidence="1" id="KW-0540">Nuclease</keyword>
<sequence>MKFEKAFNPIEGFDLQVLNDPDFKEDSVREEIISPILKALGYGVTKPHKIIRSKGLEHPFVSVGSARKNITCIPDYLIEVEDRYAWVLEAKGPNENIVSGKHVEQAYSYAIHSEIRVPLFALCNGREFVLFHISNEKPLIHFKMESLPVYFENLAKCLAPKNALNTEFKLAKDLGLHLKRLGFQEFNSIIFPDVPIRFIGQLDPDMFTTATGTKIEGGDTYAMSLDFDEKILDQMRGKIPSQAIEMLKIRGKSERQVVQFPDGSYKLTLDCRVGADLQENLDEIFLPFIVNRVL</sequence>
<name>A0AA91U0M4_9GAMM</name>